<dbReference type="Proteomes" id="UP000298179">
    <property type="component" value="Unassembled WGS sequence"/>
</dbReference>
<keyword evidence="1" id="KW-0732">Signal</keyword>
<evidence type="ECO:0000256" key="1">
    <source>
        <dbReference type="SAM" id="SignalP"/>
    </source>
</evidence>
<evidence type="ECO:0000313" key="3">
    <source>
        <dbReference type="Proteomes" id="UP000298179"/>
    </source>
</evidence>
<dbReference type="AlphaFoldDB" id="A0A4Y8RNG8"/>
<accession>A0A4Y8RNG8</accession>
<proteinExistence type="predicted"/>
<sequence>MIRNTAIAFATIAVAATTSASGAKAQYFWPNYSFTSSTNCYWVRQQVVVGYDNHGKPVYRWKRVKVCS</sequence>
<dbReference type="RefSeq" id="WP_134761362.1">
    <property type="nucleotide sequence ID" value="NZ_SOZD01000002.1"/>
</dbReference>
<organism evidence="2 3">
    <name type="scientific">Jiella endophytica</name>
    <dbReference type="NCBI Taxonomy" id="2558362"/>
    <lineage>
        <taxon>Bacteria</taxon>
        <taxon>Pseudomonadati</taxon>
        <taxon>Pseudomonadota</taxon>
        <taxon>Alphaproteobacteria</taxon>
        <taxon>Hyphomicrobiales</taxon>
        <taxon>Aurantimonadaceae</taxon>
        <taxon>Jiella</taxon>
    </lineage>
</organism>
<dbReference type="EMBL" id="SOZD01000002">
    <property type="protein sequence ID" value="TFF25192.1"/>
    <property type="molecule type" value="Genomic_DNA"/>
</dbReference>
<feature type="signal peptide" evidence="1">
    <location>
        <begin position="1"/>
        <end position="25"/>
    </location>
</feature>
<gene>
    <name evidence="2" type="ORF">E3C22_07375</name>
</gene>
<protein>
    <submittedName>
        <fullName evidence="2">Uncharacterized protein</fullName>
    </submittedName>
</protein>
<name>A0A4Y8RNG8_9HYPH</name>
<reference evidence="2 3" key="1">
    <citation type="submission" date="2019-03" db="EMBL/GenBank/DDBJ databases">
        <title>Jiella endophytica sp. nov., a novel endophytic bacterium isolated from root of Ficus microcarpa Linn. f.</title>
        <authorList>
            <person name="Tuo L."/>
        </authorList>
    </citation>
    <scope>NUCLEOTIDE SEQUENCE [LARGE SCALE GENOMIC DNA]</scope>
    <source>
        <strain evidence="2 3">CBS5Q-3</strain>
    </source>
</reference>
<comment type="caution">
    <text evidence="2">The sequence shown here is derived from an EMBL/GenBank/DDBJ whole genome shotgun (WGS) entry which is preliminary data.</text>
</comment>
<feature type="chain" id="PRO_5021328368" evidence="1">
    <location>
        <begin position="26"/>
        <end position="68"/>
    </location>
</feature>
<evidence type="ECO:0000313" key="2">
    <source>
        <dbReference type="EMBL" id="TFF25192.1"/>
    </source>
</evidence>
<keyword evidence="3" id="KW-1185">Reference proteome</keyword>